<protein>
    <recommendedName>
        <fullName evidence="3 8">Histidinol dehydrogenase</fullName>
        <shortName evidence="8">HDH</shortName>
        <ecNumber evidence="3 8">1.1.1.23</ecNumber>
    </recommendedName>
</protein>
<dbReference type="Proteomes" id="UP000015961">
    <property type="component" value="Unassembled WGS sequence"/>
</dbReference>
<gene>
    <name evidence="8" type="primary">hisD</name>
    <name evidence="15" type="ORF">I573_02070</name>
</gene>
<evidence type="ECO:0000256" key="13">
    <source>
        <dbReference type="PIRSR" id="PIRSR000099-4"/>
    </source>
</evidence>
<dbReference type="FunFam" id="3.40.50.1980:FF:000026">
    <property type="entry name" value="Histidinol dehydrogenase"/>
    <property type="match status" value="1"/>
</dbReference>
<dbReference type="EMBL" id="ASWO01000007">
    <property type="protein sequence ID" value="EOT82957.1"/>
    <property type="molecule type" value="Genomic_DNA"/>
</dbReference>
<feature type="binding site" evidence="8 12">
    <location>
        <position position="261"/>
    </location>
    <ligand>
        <name>substrate</name>
    </ligand>
</feature>
<keyword evidence="8" id="KW-0028">Amino-acid biosynthesis</keyword>
<dbReference type="FunFam" id="3.40.50.1980:FF:000001">
    <property type="entry name" value="Histidinol dehydrogenase"/>
    <property type="match status" value="1"/>
</dbReference>
<feature type="binding site" evidence="8 12">
    <location>
        <position position="236"/>
    </location>
    <ligand>
        <name>substrate</name>
    </ligand>
</feature>
<dbReference type="CDD" id="cd06572">
    <property type="entry name" value="Histidinol_dh"/>
    <property type="match status" value="1"/>
</dbReference>
<dbReference type="PANTHER" id="PTHR21256">
    <property type="entry name" value="HISTIDINOL DEHYDROGENASE HDH"/>
    <property type="match status" value="1"/>
</dbReference>
<evidence type="ECO:0000256" key="12">
    <source>
        <dbReference type="PIRSR" id="PIRSR000099-3"/>
    </source>
</evidence>
<dbReference type="GO" id="GO:0004399">
    <property type="term" value="F:histidinol dehydrogenase activity"/>
    <property type="evidence" value="ECO:0007669"/>
    <property type="project" value="UniProtKB-UniRule"/>
</dbReference>
<dbReference type="PIRSF" id="PIRSF000099">
    <property type="entry name" value="Histidinol_dh"/>
    <property type="match status" value="1"/>
</dbReference>
<keyword evidence="5 8" id="KW-0862">Zinc</keyword>
<dbReference type="PATRIC" id="fig|1140003.3.peg.1938"/>
<evidence type="ECO:0000256" key="11">
    <source>
        <dbReference type="PIRSR" id="PIRSR000099-2"/>
    </source>
</evidence>
<evidence type="ECO:0000256" key="10">
    <source>
        <dbReference type="PIRSR" id="PIRSR000099-1"/>
    </source>
</evidence>
<dbReference type="UniPathway" id="UPA00031">
    <property type="reaction ID" value="UER00014"/>
</dbReference>
<evidence type="ECO:0000256" key="8">
    <source>
        <dbReference type="HAMAP-Rule" id="MF_01024"/>
    </source>
</evidence>
<proteinExistence type="inferred from homology"/>
<organism evidence="15 16">
    <name type="scientific">Enterococcus sulfureus ATCC 49903</name>
    <dbReference type="NCBI Taxonomy" id="1140003"/>
    <lineage>
        <taxon>Bacteria</taxon>
        <taxon>Bacillati</taxon>
        <taxon>Bacillota</taxon>
        <taxon>Bacilli</taxon>
        <taxon>Lactobacillales</taxon>
        <taxon>Enterococcaceae</taxon>
        <taxon>Enterococcus</taxon>
    </lineage>
</organism>
<keyword evidence="4 8" id="KW-0479">Metal-binding</keyword>
<dbReference type="PROSITE" id="PS00611">
    <property type="entry name" value="HISOL_DEHYDROGENASE"/>
    <property type="match status" value="1"/>
</dbReference>
<evidence type="ECO:0000256" key="2">
    <source>
        <dbReference type="ARBA" id="ARBA00010178"/>
    </source>
</evidence>
<feature type="binding site" evidence="8 11">
    <location>
        <position position="128"/>
    </location>
    <ligand>
        <name>NAD(+)</name>
        <dbReference type="ChEBI" id="CHEBI:57540"/>
    </ligand>
</feature>
<dbReference type="NCBIfam" id="TIGR00069">
    <property type="entry name" value="hisD"/>
    <property type="match status" value="1"/>
</dbReference>
<dbReference type="Gene3D" id="1.20.5.1300">
    <property type="match status" value="1"/>
</dbReference>
<dbReference type="HAMAP" id="MF_01024">
    <property type="entry name" value="HisD"/>
    <property type="match status" value="1"/>
</dbReference>
<dbReference type="STRING" id="1140003.OMY_02011"/>
<comment type="function">
    <text evidence="1 8">Catalyzes the sequential NAD-dependent oxidations of L-histidinol to L-histidinaldehyde and then to L-histidine.</text>
</comment>
<feature type="active site" description="Proton acceptor" evidence="8 10">
    <location>
        <position position="326"/>
    </location>
</feature>
<dbReference type="InterPro" id="IPR012131">
    <property type="entry name" value="Hstdl_DH"/>
</dbReference>
<feature type="binding site" evidence="8 12">
    <location>
        <position position="327"/>
    </location>
    <ligand>
        <name>substrate</name>
    </ligand>
</feature>
<evidence type="ECO:0000256" key="5">
    <source>
        <dbReference type="ARBA" id="ARBA00022833"/>
    </source>
</evidence>
<accession>S0NNB1</accession>
<dbReference type="GO" id="GO:0051287">
    <property type="term" value="F:NAD binding"/>
    <property type="evidence" value="ECO:0007669"/>
    <property type="project" value="InterPro"/>
</dbReference>
<dbReference type="eggNOG" id="COG0141">
    <property type="taxonomic scope" value="Bacteria"/>
</dbReference>
<dbReference type="InterPro" id="IPR016161">
    <property type="entry name" value="Ald_DH/histidinol_DH"/>
</dbReference>
<dbReference type="SUPFAM" id="SSF53720">
    <property type="entry name" value="ALDH-like"/>
    <property type="match status" value="1"/>
</dbReference>
<feature type="binding site" evidence="8 13">
    <location>
        <position position="360"/>
    </location>
    <ligand>
        <name>Zn(2+)</name>
        <dbReference type="ChEBI" id="CHEBI:29105"/>
    </ligand>
</feature>
<feature type="binding site" evidence="8 13">
    <location>
        <position position="261"/>
    </location>
    <ligand>
        <name>Zn(2+)</name>
        <dbReference type="ChEBI" id="CHEBI:29105"/>
    </ligand>
</feature>
<comment type="cofactor">
    <cofactor evidence="8 13">
        <name>Zn(2+)</name>
        <dbReference type="ChEBI" id="CHEBI:29105"/>
    </cofactor>
    <text evidence="8 13">Binds 1 zinc ion per subunit.</text>
</comment>
<dbReference type="InterPro" id="IPR001692">
    <property type="entry name" value="Histidinol_DH_CS"/>
</dbReference>
<dbReference type="Pfam" id="PF00815">
    <property type="entry name" value="Histidinol_dh"/>
    <property type="match status" value="1"/>
</dbReference>
<comment type="caution">
    <text evidence="15">The sequence shown here is derived from an EMBL/GenBank/DDBJ whole genome shotgun (WGS) entry which is preliminary data.</text>
</comment>
<dbReference type="GO" id="GO:0008270">
    <property type="term" value="F:zinc ion binding"/>
    <property type="evidence" value="ECO:0007669"/>
    <property type="project" value="UniProtKB-UniRule"/>
</dbReference>
<feature type="binding site" evidence="8 12">
    <location>
        <position position="419"/>
    </location>
    <ligand>
        <name>substrate</name>
    </ligand>
</feature>
<comment type="catalytic activity">
    <reaction evidence="7 8">
        <text>L-histidinol + 2 NAD(+) + H2O = L-histidine + 2 NADH + 3 H(+)</text>
        <dbReference type="Rhea" id="RHEA:20641"/>
        <dbReference type="ChEBI" id="CHEBI:15377"/>
        <dbReference type="ChEBI" id="CHEBI:15378"/>
        <dbReference type="ChEBI" id="CHEBI:57540"/>
        <dbReference type="ChEBI" id="CHEBI:57595"/>
        <dbReference type="ChEBI" id="CHEBI:57699"/>
        <dbReference type="ChEBI" id="CHEBI:57945"/>
        <dbReference type="EC" id="1.1.1.23"/>
    </reaction>
</comment>
<keyword evidence="6 8" id="KW-0560">Oxidoreductase</keyword>
<evidence type="ECO:0000256" key="4">
    <source>
        <dbReference type="ARBA" id="ARBA00022723"/>
    </source>
</evidence>
<evidence type="ECO:0000256" key="14">
    <source>
        <dbReference type="RuleBase" id="RU004175"/>
    </source>
</evidence>
<dbReference type="PRINTS" id="PR00083">
    <property type="entry name" value="HOLDHDRGNASE"/>
</dbReference>
<reference evidence="15 16" key="1">
    <citation type="submission" date="2013-03" db="EMBL/GenBank/DDBJ databases">
        <title>The Genome Sequence of Enterococcus sulfureus ATCC_49903 (PacBio/Illumina hybrid assembly).</title>
        <authorList>
            <consortium name="The Broad Institute Genomics Platform"/>
            <consortium name="The Broad Institute Genome Sequencing Center for Infectious Disease"/>
            <person name="Earl A."/>
            <person name="Russ C."/>
            <person name="Gilmore M."/>
            <person name="Surin D."/>
            <person name="Walker B."/>
            <person name="Young S."/>
            <person name="Zeng Q."/>
            <person name="Gargeya S."/>
            <person name="Fitzgerald M."/>
            <person name="Haas B."/>
            <person name="Abouelleil A."/>
            <person name="Allen A.W."/>
            <person name="Alvarado L."/>
            <person name="Arachchi H.M."/>
            <person name="Berlin A.M."/>
            <person name="Chapman S.B."/>
            <person name="Gainer-Dewar J."/>
            <person name="Goldberg J."/>
            <person name="Griggs A."/>
            <person name="Gujja S."/>
            <person name="Hansen M."/>
            <person name="Howarth C."/>
            <person name="Imamovic A."/>
            <person name="Ireland A."/>
            <person name="Larimer J."/>
            <person name="McCowan C."/>
            <person name="Murphy C."/>
            <person name="Pearson M."/>
            <person name="Poon T.W."/>
            <person name="Priest M."/>
            <person name="Roberts A."/>
            <person name="Saif S."/>
            <person name="Shea T."/>
            <person name="Sisk P."/>
            <person name="Sykes S."/>
            <person name="Wortman J."/>
            <person name="Nusbaum C."/>
            <person name="Birren B."/>
        </authorList>
    </citation>
    <scope>NUCLEOTIDE SEQUENCE [LARGE SCALE GENOMIC DNA]</scope>
    <source>
        <strain evidence="15 16">ATCC 49903</strain>
    </source>
</reference>
<comment type="similarity">
    <text evidence="2 8 9 14">Belongs to the histidinol dehydrogenase family.</text>
</comment>
<feature type="binding site" evidence="8 11">
    <location>
        <position position="213"/>
    </location>
    <ligand>
        <name>NAD(+)</name>
        <dbReference type="ChEBI" id="CHEBI:57540"/>
    </ligand>
</feature>
<comment type="pathway">
    <text evidence="8">Amino-acid biosynthesis; L-histidine biosynthesis; L-histidine from 5-phospho-alpha-D-ribose 1-diphosphate: step 9/9.</text>
</comment>
<evidence type="ECO:0000313" key="15">
    <source>
        <dbReference type="EMBL" id="EOT82957.1"/>
    </source>
</evidence>
<feature type="binding site" evidence="8 12">
    <location>
        <position position="360"/>
    </location>
    <ligand>
        <name>substrate</name>
    </ligand>
</feature>
<dbReference type="PANTHER" id="PTHR21256:SF2">
    <property type="entry name" value="HISTIDINE BIOSYNTHESIS TRIFUNCTIONAL PROTEIN"/>
    <property type="match status" value="1"/>
</dbReference>
<feature type="binding site" evidence="8 11">
    <location>
        <position position="190"/>
    </location>
    <ligand>
        <name>NAD(+)</name>
        <dbReference type="ChEBI" id="CHEBI:57540"/>
    </ligand>
</feature>
<feature type="active site" description="Proton acceptor" evidence="8 10">
    <location>
        <position position="327"/>
    </location>
</feature>
<name>S0NNB1_9ENTE</name>
<keyword evidence="8 11" id="KW-0520">NAD</keyword>
<feature type="binding site" evidence="8 12">
    <location>
        <position position="414"/>
    </location>
    <ligand>
        <name>substrate</name>
    </ligand>
</feature>
<feature type="binding site" evidence="8 12">
    <location>
        <position position="258"/>
    </location>
    <ligand>
        <name>substrate</name>
    </ligand>
</feature>
<feature type="binding site" evidence="8 13">
    <location>
        <position position="258"/>
    </location>
    <ligand>
        <name>Zn(2+)</name>
        <dbReference type="ChEBI" id="CHEBI:29105"/>
    </ligand>
</feature>
<dbReference type="GO" id="GO:0000105">
    <property type="term" value="P:L-histidine biosynthetic process"/>
    <property type="evidence" value="ECO:0007669"/>
    <property type="project" value="UniProtKB-UniRule"/>
</dbReference>
<evidence type="ECO:0000256" key="9">
    <source>
        <dbReference type="PIRNR" id="PIRNR000099"/>
    </source>
</evidence>
<dbReference type="GO" id="GO:0005829">
    <property type="term" value="C:cytosol"/>
    <property type="evidence" value="ECO:0007669"/>
    <property type="project" value="TreeGrafter"/>
</dbReference>
<evidence type="ECO:0000256" key="1">
    <source>
        <dbReference type="ARBA" id="ARBA00003850"/>
    </source>
</evidence>
<dbReference type="OrthoDB" id="9805269at2"/>
<evidence type="ECO:0000256" key="6">
    <source>
        <dbReference type="ARBA" id="ARBA00023002"/>
    </source>
</evidence>
<evidence type="ECO:0000256" key="7">
    <source>
        <dbReference type="ARBA" id="ARBA00049489"/>
    </source>
</evidence>
<dbReference type="Gene3D" id="3.40.50.1980">
    <property type="entry name" value="Nitrogenase molybdenum iron protein domain"/>
    <property type="match status" value="2"/>
</dbReference>
<feature type="binding site" evidence="8 13">
    <location>
        <position position="419"/>
    </location>
    <ligand>
        <name>Zn(2+)</name>
        <dbReference type="ChEBI" id="CHEBI:29105"/>
    </ligand>
</feature>
<sequence>MNMTWLTGSVSEILDAIMLEEKEPKDQAALDNNVSAIIQEVRTLGDQAVKEYTEEFDGVTLDDLIVSEDIITEAFERIEPEVQQALECAKENILSYHTHQLEQGFIDFPQTGVMRGQKIVPLTRVGVYVPGGTASYPSSVLMNVLPAKIAGVKEIVMFTPPPKDGVFNAAILVAARLAGVDTIYQVGGAQAIAAAAYGTQTIRPVDKIVGPGNRFVATAKKQVFGKVGIDMIAGPSEIGILAQAGANPAYLAADLLSQAEHDTFARAFLVTDSKELGEAVEKEVFAQLQTLPRKEIAQQAIVEQGKIILASSVSEMFTLMNALAPEHLEIAFEDAMSYLDQVENAGSVFLGPFTSEPIGDYLAGTNHVLPTSGTARFASALGVHDFVKRIQYVSYTKEAVQQASQAIQVLANKEGLAGHARAVAMREEQK</sequence>
<dbReference type="AlphaFoldDB" id="S0NNB1"/>
<keyword evidence="8" id="KW-0368">Histidine biosynthesis</keyword>
<evidence type="ECO:0000313" key="16">
    <source>
        <dbReference type="Proteomes" id="UP000015961"/>
    </source>
</evidence>
<dbReference type="EC" id="1.1.1.23" evidence="3 8"/>
<evidence type="ECO:0000256" key="3">
    <source>
        <dbReference type="ARBA" id="ARBA00012965"/>
    </source>
</evidence>
<dbReference type="InterPro" id="IPR022695">
    <property type="entry name" value="Histidinol_DH_monofunct"/>
</dbReference>
<keyword evidence="16" id="KW-1185">Reference proteome</keyword>